<organism evidence="1">
    <name type="scientific">Myoviridae sp. ct5xZ3</name>
    <dbReference type="NCBI Taxonomy" id="2827601"/>
    <lineage>
        <taxon>Viruses</taxon>
        <taxon>Duplodnaviria</taxon>
        <taxon>Heunggongvirae</taxon>
        <taxon>Uroviricota</taxon>
        <taxon>Caudoviricetes</taxon>
    </lineage>
</organism>
<name>A0A8S5RRT1_9CAUD</name>
<evidence type="ECO:0000313" key="1">
    <source>
        <dbReference type="EMBL" id="DAE92166.1"/>
    </source>
</evidence>
<dbReference type="SUPFAM" id="SSF47413">
    <property type="entry name" value="lambda repressor-like DNA-binding domains"/>
    <property type="match status" value="1"/>
</dbReference>
<dbReference type="InterPro" id="IPR010982">
    <property type="entry name" value="Lambda_DNA-bd_dom_sf"/>
</dbReference>
<accession>A0A8S5RRT1</accession>
<reference evidence="1" key="1">
    <citation type="journal article" date="2021" name="Proc. Natl. Acad. Sci. U.S.A.">
        <title>A Catalog of Tens of Thousands of Viruses from Human Metagenomes Reveals Hidden Associations with Chronic Diseases.</title>
        <authorList>
            <person name="Tisza M.J."/>
            <person name="Buck C.B."/>
        </authorList>
    </citation>
    <scope>NUCLEOTIDE SEQUENCE</scope>
    <source>
        <strain evidence="1">Ct5xZ3</strain>
    </source>
</reference>
<dbReference type="GO" id="GO:0003677">
    <property type="term" value="F:DNA binding"/>
    <property type="evidence" value="ECO:0007669"/>
    <property type="project" value="InterPro"/>
</dbReference>
<dbReference type="EMBL" id="BK057794">
    <property type="protein sequence ID" value="DAE92166.1"/>
    <property type="molecule type" value="Genomic_DNA"/>
</dbReference>
<protein>
    <submittedName>
        <fullName evidence="1">Structural protein</fullName>
    </submittedName>
</protein>
<proteinExistence type="predicted"/>
<sequence>MAKRKLSSWCKAVRIEMIKRDWGVEELAHAVKMSREYTSSVINGRVYSAPAVKIISDTLNIEETANSLNVE</sequence>